<keyword evidence="1" id="KW-0472">Membrane</keyword>
<dbReference type="OrthoDB" id="8847287at2759"/>
<dbReference type="InterPro" id="IPR051560">
    <property type="entry name" value="MAM_domain-containing"/>
</dbReference>
<dbReference type="Proteomes" id="UP000770717">
    <property type="component" value="Unassembled WGS sequence"/>
</dbReference>
<keyword evidence="1" id="KW-0812">Transmembrane</keyword>
<reference evidence="3" key="1">
    <citation type="thesis" date="2020" institute="ProQuest LLC" country="789 East Eisenhower Parkway, Ann Arbor, MI, USA">
        <title>Comparative Genomics and Chromosome Evolution.</title>
        <authorList>
            <person name="Mudd A.B."/>
        </authorList>
    </citation>
    <scope>NUCLEOTIDE SEQUENCE</scope>
    <source>
        <strain evidence="3">HN-11 Male</strain>
        <tissue evidence="3">Kidney and liver</tissue>
    </source>
</reference>
<dbReference type="SUPFAM" id="SSF49899">
    <property type="entry name" value="Concanavalin A-like lectins/glucanases"/>
    <property type="match status" value="5"/>
</dbReference>
<feature type="domain" description="MAM" evidence="2">
    <location>
        <begin position="254"/>
        <end position="400"/>
    </location>
</feature>
<sequence length="794" mass="86751">MDGSSAGSLSVGYHSAGKEQVALKLQGQRGASWVRERVSFNQSASFQIFIEGSANGTVGSVAVDDLILSPGCKVQNESGGWGISSHRRDGVITSETQACQDAAVTYDFRSSDGGWSDVSIGTSKWGRPTTGSFLAVLKAEGNLKTHAETHSPLLCPLEPSCVNMTYYLHTGPAGFLALLVWDPQLDAHSNVWQSHGDRSNTWKSVLIPLGERPQAFQLVLAGAVDPGPVGNWSAAVSEIQILSCWNKSAAAEPATCNFEAGLCGWYQDATDDIDWKLGNSSDHTTGHGYYMFVSGESRLDRGMKARLVSYKQTATSETSCLSFHHRMFGPDTGTLNLLSRYDGGEELIWTSMGTRGDRWHREYVPLTNKTYQLVFEAVCDGSVGHIAIDDITVTSRSCAAPTRCSFEAGTCSFSSQGTYRWSVHQNLNQQTGPSHDHTLQSFTGHCMVVDTGSGNLPRGGSALLTSAVYSGPLDEGCLSFWYQMGGSDPGTLIALIEEDAGNRRELLRISDATPGSWRYGSAALQAEKQWKLLFEAIGAGGEHSFIAVDDVHISHHRCPQSASCDFEGGSCSWTNVRLPLLDMYDWDWTNGASINRPHSAPAKDRSHDSTEGHYAFVDTGALHAEGTSAWLVSDHLSATTGSCFTFSYRTDSADHFHLGELVLYVSGAQGLRPVWGLHGYYSGVWQEEKLQLNSSTEYQLIFQAMKGRRLRSVVLSLDDLQYTPDTLCIIEEKQKGETSSGLTWAIVIGVIAVLLCLLLIFFLYRRWRRSEPRSAPFQEDAEQIDGFDNVSYDS</sequence>
<dbReference type="PANTHER" id="PTHR23282">
    <property type="entry name" value="APICAL ENDOSOMAL GLYCOPROTEIN PRECURSOR"/>
    <property type="match status" value="1"/>
</dbReference>
<dbReference type="GO" id="GO:0016020">
    <property type="term" value="C:membrane"/>
    <property type="evidence" value="ECO:0007669"/>
    <property type="project" value="InterPro"/>
</dbReference>
<comment type="caution">
    <text evidence="3">The sequence shown here is derived from an EMBL/GenBank/DDBJ whole genome shotgun (WGS) entry which is preliminary data.</text>
</comment>
<feature type="domain" description="MAM" evidence="2">
    <location>
        <begin position="402"/>
        <end position="560"/>
    </location>
</feature>
<dbReference type="Gene3D" id="2.60.120.200">
    <property type="match status" value="5"/>
</dbReference>
<protein>
    <recommendedName>
        <fullName evidence="2">MAM domain-containing protein</fullName>
    </recommendedName>
</protein>
<dbReference type="CDD" id="cd06263">
    <property type="entry name" value="MAM"/>
    <property type="match status" value="3"/>
</dbReference>
<dbReference type="InterPro" id="IPR000998">
    <property type="entry name" value="MAM_dom"/>
</dbReference>
<evidence type="ECO:0000313" key="4">
    <source>
        <dbReference type="Proteomes" id="UP000770717"/>
    </source>
</evidence>
<proteinExistence type="predicted"/>
<accession>A0A8J6JV83</accession>
<dbReference type="InterPro" id="IPR013320">
    <property type="entry name" value="ConA-like_dom_sf"/>
</dbReference>
<name>A0A8J6JV83_ELECQ</name>
<feature type="domain" description="MAM" evidence="2">
    <location>
        <begin position="562"/>
        <end position="730"/>
    </location>
</feature>
<evidence type="ECO:0000313" key="3">
    <source>
        <dbReference type="EMBL" id="KAG9470421.1"/>
    </source>
</evidence>
<gene>
    <name evidence="3" type="ORF">GDO78_017826</name>
</gene>
<feature type="domain" description="MAM" evidence="2">
    <location>
        <begin position="1"/>
        <end position="74"/>
    </location>
</feature>
<keyword evidence="4" id="KW-1185">Reference proteome</keyword>
<dbReference type="Pfam" id="PF00629">
    <property type="entry name" value="MAM"/>
    <property type="match status" value="5"/>
</dbReference>
<dbReference type="EMBL" id="WNTK01000286">
    <property type="protein sequence ID" value="KAG9470421.1"/>
    <property type="molecule type" value="Genomic_DNA"/>
</dbReference>
<dbReference type="SMART" id="SM00137">
    <property type="entry name" value="MAM"/>
    <property type="match status" value="3"/>
</dbReference>
<dbReference type="PROSITE" id="PS50060">
    <property type="entry name" value="MAM_2"/>
    <property type="match status" value="5"/>
</dbReference>
<feature type="transmembrane region" description="Helical" evidence="1">
    <location>
        <begin position="742"/>
        <end position="764"/>
    </location>
</feature>
<organism evidence="3 4">
    <name type="scientific">Eleutherodactylus coqui</name>
    <name type="common">Puerto Rican coqui</name>
    <dbReference type="NCBI Taxonomy" id="57060"/>
    <lineage>
        <taxon>Eukaryota</taxon>
        <taxon>Metazoa</taxon>
        <taxon>Chordata</taxon>
        <taxon>Craniata</taxon>
        <taxon>Vertebrata</taxon>
        <taxon>Euteleostomi</taxon>
        <taxon>Amphibia</taxon>
        <taxon>Batrachia</taxon>
        <taxon>Anura</taxon>
        <taxon>Neobatrachia</taxon>
        <taxon>Hyloidea</taxon>
        <taxon>Eleutherodactylidae</taxon>
        <taxon>Eleutherodactylinae</taxon>
        <taxon>Eleutherodactylus</taxon>
        <taxon>Eleutherodactylus</taxon>
    </lineage>
</organism>
<dbReference type="AlphaFoldDB" id="A0A8J6JV83"/>
<keyword evidence="1" id="KW-1133">Transmembrane helix</keyword>
<evidence type="ECO:0000256" key="1">
    <source>
        <dbReference type="SAM" id="Phobius"/>
    </source>
</evidence>
<feature type="domain" description="MAM" evidence="2">
    <location>
        <begin position="70"/>
        <end position="246"/>
    </location>
</feature>
<evidence type="ECO:0000259" key="2">
    <source>
        <dbReference type="PROSITE" id="PS50060"/>
    </source>
</evidence>
<dbReference type="PANTHER" id="PTHR23282:SF129">
    <property type="entry name" value="APICAL ENDOSOMAL GLYCOPROTEIN"/>
    <property type="match status" value="1"/>
</dbReference>